<organism evidence="2 3">
    <name type="scientific">Thalassiosira oceanica</name>
    <name type="common">Marine diatom</name>
    <dbReference type="NCBI Taxonomy" id="159749"/>
    <lineage>
        <taxon>Eukaryota</taxon>
        <taxon>Sar</taxon>
        <taxon>Stramenopiles</taxon>
        <taxon>Ochrophyta</taxon>
        <taxon>Bacillariophyta</taxon>
        <taxon>Coscinodiscophyceae</taxon>
        <taxon>Thalassiosirophycidae</taxon>
        <taxon>Thalassiosirales</taxon>
        <taxon>Thalassiosiraceae</taxon>
        <taxon>Thalassiosira</taxon>
    </lineage>
</organism>
<reference evidence="2 3" key="1">
    <citation type="journal article" date="2012" name="Genome Biol.">
        <title>Genome and low-iron response of an oceanic diatom adapted to chronic iron limitation.</title>
        <authorList>
            <person name="Lommer M."/>
            <person name="Specht M."/>
            <person name="Roy A.S."/>
            <person name="Kraemer L."/>
            <person name="Andreson R."/>
            <person name="Gutowska M.A."/>
            <person name="Wolf J."/>
            <person name="Bergner S.V."/>
            <person name="Schilhabel M.B."/>
            <person name="Klostermeier U.C."/>
            <person name="Beiko R.G."/>
            <person name="Rosenstiel P."/>
            <person name="Hippler M."/>
            <person name="Laroche J."/>
        </authorList>
    </citation>
    <scope>NUCLEOTIDE SEQUENCE [LARGE SCALE GENOMIC DNA]</scope>
    <source>
        <strain evidence="2 3">CCMP1005</strain>
    </source>
</reference>
<evidence type="ECO:0000256" key="1">
    <source>
        <dbReference type="SAM" id="MobiDB-lite"/>
    </source>
</evidence>
<keyword evidence="3" id="KW-1185">Reference proteome</keyword>
<gene>
    <name evidence="2" type="ORF">THAOC_17607</name>
</gene>
<feature type="compositionally biased region" description="Basic and acidic residues" evidence="1">
    <location>
        <begin position="253"/>
        <end position="277"/>
    </location>
</feature>
<evidence type="ECO:0000313" key="3">
    <source>
        <dbReference type="Proteomes" id="UP000266841"/>
    </source>
</evidence>
<dbReference type="EMBL" id="AGNL01019431">
    <property type="protein sequence ID" value="EJK61831.1"/>
    <property type="molecule type" value="Genomic_DNA"/>
</dbReference>
<dbReference type="Proteomes" id="UP000266841">
    <property type="component" value="Unassembled WGS sequence"/>
</dbReference>
<protein>
    <submittedName>
        <fullName evidence="2">Uncharacterized protein</fullName>
    </submittedName>
</protein>
<feature type="region of interest" description="Disordered" evidence="1">
    <location>
        <begin position="156"/>
        <end position="317"/>
    </location>
</feature>
<evidence type="ECO:0000313" key="2">
    <source>
        <dbReference type="EMBL" id="EJK61831.1"/>
    </source>
</evidence>
<feature type="non-terminal residue" evidence="2">
    <location>
        <position position="317"/>
    </location>
</feature>
<feature type="compositionally biased region" description="Basic and acidic residues" evidence="1">
    <location>
        <begin position="291"/>
        <end position="309"/>
    </location>
</feature>
<feature type="compositionally biased region" description="Basic residues" evidence="1">
    <location>
        <begin position="278"/>
        <end position="290"/>
    </location>
</feature>
<proteinExistence type="predicted"/>
<comment type="caution">
    <text evidence="2">The sequence shown here is derived from an EMBL/GenBank/DDBJ whole genome shotgun (WGS) entry which is preliminary data.</text>
</comment>
<dbReference type="OrthoDB" id="420380at2759"/>
<dbReference type="AlphaFoldDB" id="K0SLK4"/>
<name>K0SLK4_THAOC</name>
<sequence length="317" mass="34051">MLSREIPAVLGGNWMKRSSMDFMPADMPSSDDESVYMDVGIGGDTFGTGDLSRRMYGAMMKVASAKFPSGVPDDLVEVYLLYAMDATAKEAVKVAMDSNGYALNLGDDEAMQDEGAWGQVAGVSLLDGAGNAIRGEDGSDRYETFTDAIARGGVGARRPLQLRRTGGPLEEEGDGPRGPPGEPRPGRDAPEAGQGAGPPAPRRGHHEPRDAQKGLRAARQRRPDGGLGRVVGVPRRGREGVRRHRTGGAAPGGEERRRDRGRRDAPPRDGRAGEPRLPHRGPGRRRRRDGGRRGHGEDVADDRGVLREGRRGRRGRG</sequence>
<accession>K0SLK4</accession>